<evidence type="ECO:0000313" key="1">
    <source>
        <dbReference type="EMBL" id="RJG51517.1"/>
    </source>
</evidence>
<accession>A0A418YKM3</accession>
<dbReference type="PANTHER" id="PTHR30143">
    <property type="entry name" value="ACID HYDRATASE"/>
    <property type="match status" value="1"/>
</dbReference>
<dbReference type="Gene3D" id="3.90.850.10">
    <property type="entry name" value="Fumarylacetoacetase-like, C-terminal domain"/>
    <property type="match status" value="1"/>
</dbReference>
<dbReference type="RefSeq" id="WP_119909041.1">
    <property type="nucleotide sequence ID" value="NZ_QZCH01000001.1"/>
</dbReference>
<dbReference type="GO" id="GO:0005737">
    <property type="term" value="C:cytoplasm"/>
    <property type="evidence" value="ECO:0007669"/>
    <property type="project" value="TreeGrafter"/>
</dbReference>
<dbReference type="PANTHER" id="PTHR30143:SF0">
    <property type="entry name" value="2-KETO-4-PENTENOATE HYDRATASE"/>
    <property type="match status" value="1"/>
</dbReference>
<gene>
    <name evidence="1" type="ORF">D1Z90_01945</name>
</gene>
<dbReference type="Proteomes" id="UP000283255">
    <property type="component" value="Unassembled WGS sequence"/>
</dbReference>
<name>A0A418YKM3_9GAMM</name>
<dbReference type="InterPro" id="IPR050772">
    <property type="entry name" value="Hydratase-Decarb/MhpD_sf"/>
</dbReference>
<reference evidence="1 2" key="2">
    <citation type="submission" date="2019-01" db="EMBL/GenBank/DDBJ databases">
        <title>Motilimonas pumilus sp. nov., isolated from the gut of sea cucumber (Apostichopus japonicus).</title>
        <authorList>
            <person name="Wang F.-Q."/>
            <person name="Ren L.-H."/>
            <person name="Lin Y.-W."/>
            <person name="Sun G.-H."/>
            <person name="Du Z.-J."/>
            <person name="Zhao J.-X."/>
            <person name="Liu X.-J."/>
            <person name="Liu L.-J."/>
        </authorList>
    </citation>
    <scope>NUCLEOTIDE SEQUENCE [LARGE SCALE GENOMIC DNA]</scope>
    <source>
        <strain evidence="1 2">PLHSC7-2</strain>
    </source>
</reference>
<dbReference type="GO" id="GO:0008684">
    <property type="term" value="F:2-oxopent-4-enoate hydratase activity"/>
    <property type="evidence" value="ECO:0007669"/>
    <property type="project" value="TreeGrafter"/>
</dbReference>
<protein>
    <submittedName>
        <fullName evidence="1">Hydratase</fullName>
    </submittedName>
</protein>
<dbReference type="EMBL" id="QZCH01000001">
    <property type="protein sequence ID" value="RJG51517.1"/>
    <property type="molecule type" value="Genomic_DNA"/>
</dbReference>
<proteinExistence type="predicted"/>
<dbReference type="AlphaFoldDB" id="A0A418YKM3"/>
<dbReference type="SUPFAM" id="SSF56529">
    <property type="entry name" value="FAH"/>
    <property type="match status" value="1"/>
</dbReference>
<evidence type="ECO:0000313" key="2">
    <source>
        <dbReference type="Proteomes" id="UP000283255"/>
    </source>
</evidence>
<dbReference type="InterPro" id="IPR036663">
    <property type="entry name" value="Fumarylacetoacetase_C_sf"/>
</dbReference>
<sequence length="256" mass="28010">MDLNNIAQAAAELAQRRSLKTNVTTPLAPALTPLNLDHALAIQQATASLRNDDIAAWKCLQPLAQNKPIVAPIFADTLQQGEACQIILSSQGQAQIEPEIAFILDQDFAPRGTPYTEQEVCDAISHCHMALELMQFRFDETIDFYTKLADCLVNQGLYLGPVIDTKQALQASKIDIIYQQGSDSQCVSGQHPNALPQQPLFWLVNHLTARGITLRAGQAVITGSYAGIINVKPNLTTRIEYQGLGTIETCFVPLKN</sequence>
<organism evidence="1 2">
    <name type="scientific">Motilimonas pumila</name>
    <dbReference type="NCBI Taxonomy" id="2303987"/>
    <lineage>
        <taxon>Bacteria</taxon>
        <taxon>Pseudomonadati</taxon>
        <taxon>Pseudomonadota</taxon>
        <taxon>Gammaproteobacteria</taxon>
        <taxon>Alteromonadales</taxon>
        <taxon>Alteromonadales genera incertae sedis</taxon>
        <taxon>Motilimonas</taxon>
    </lineage>
</organism>
<keyword evidence="2" id="KW-1185">Reference proteome</keyword>
<dbReference type="OrthoDB" id="9792137at2"/>
<reference evidence="1 2" key="1">
    <citation type="submission" date="2018-09" db="EMBL/GenBank/DDBJ databases">
        <authorList>
            <person name="Wang F."/>
        </authorList>
    </citation>
    <scope>NUCLEOTIDE SEQUENCE [LARGE SCALE GENOMIC DNA]</scope>
    <source>
        <strain evidence="1 2">PLHSC7-2</strain>
    </source>
</reference>
<comment type="caution">
    <text evidence="1">The sequence shown here is derived from an EMBL/GenBank/DDBJ whole genome shotgun (WGS) entry which is preliminary data.</text>
</comment>